<name>A0A937D095_9BURK</name>
<dbReference type="InterPro" id="IPR000383">
    <property type="entry name" value="Xaa-Pro-like_dom"/>
</dbReference>
<dbReference type="InterPro" id="IPR029058">
    <property type="entry name" value="AB_hydrolase_fold"/>
</dbReference>
<dbReference type="Gene3D" id="1.10.3020.20">
    <property type="match status" value="1"/>
</dbReference>
<dbReference type="InterPro" id="IPR005674">
    <property type="entry name" value="CocE/Ser_esterase"/>
</dbReference>
<dbReference type="InterPro" id="IPR013736">
    <property type="entry name" value="Xaa-Pro_dipept_C"/>
</dbReference>
<dbReference type="RefSeq" id="WP_201682243.1">
    <property type="nucleotide sequence ID" value="NZ_JAEQNA010000001.1"/>
</dbReference>
<gene>
    <name evidence="3" type="ORF">JI739_02430</name>
</gene>
<dbReference type="InterPro" id="IPR008979">
    <property type="entry name" value="Galactose-bd-like_sf"/>
</dbReference>
<dbReference type="Pfam" id="PF08530">
    <property type="entry name" value="PepX_C"/>
    <property type="match status" value="1"/>
</dbReference>
<sequence>MPQDSFEYLWRRVKPPEALPKTAPFGYRKSLEDGMAIERDVAVAMRDGVRIYIDLFRPEGVASDLPVLIAWGPYGKHNPRGVYERFHNNASVKPEWISRHCGFESPDPLYWCRHGYAVIYADPRGTWNSEGKATFWSSDEARDFHDLIEWAGIQPWSNGKVGLAGVSYFAIMQWQVAALRPAHLAAINPWEGYSDSYRERLKHGGIPETLFGPQWLDRSIYARGEVEDVNAMIEQHPFFDAYWKTKAPDLSRIEVPAYVVASWSDQGLHTRGTLEGFKQMSSRQKWLEVHGRYKWEYFHHPDNVEKQRAFFDHFLKGSSDEVLQWPRVNIEVREAHYQGRMRAETEWPLARTRYTRLYLDGASGTLQDTAPAQEAEARYDARQGRSTFDHRFTQDTELTGHMKLRLWVETTEGHDMDLLVAVQKLDAQGREVPFAFFSVYDNGPVALGWLRVSHREQDPRRSTEWQPWLLHERELPLQPGECVPVDIEIWASSTLFRAGESLRVVVQGHDYFELTPKGPMLGHNDLRNEGTHILRTGGRYDAHLLMPVIPPTTEKTP</sequence>
<comment type="caution">
    <text evidence="3">The sequence shown here is derived from an EMBL/GenBank/DDBJ whole genome shotgun (WGS) entry which is preliminary data.</text>
</comment>
<feature type="domain" description="Xaa-Pro dipeptidyl-peptidase C-terminal" evidence="2">
    <location>
        <begin position="308"/>
        <end position="545"/>
    </location>
</feature>
<evidence type="ECO:0000313" key="4">
    <source>
        <dbReference type="Proteomes" id="UP000613011"/>
    </source>
</evidence>
<organism evidence="3 4">
    <name type="scientific">Ramlibacter aurantiacus</name>
    <dbReference type="NCBI Taxonomy" id="2801330"/>
    <lineage>
        <taxon>Bacteria</taxon>
        <taxon>Pseudomonadati</taxon>
        <taxon>Pseudomonadota</taxon>
        <taxon>Betaproteobacteria</taxon>
        <taxon>Burkholderiales</taxon>
        <taxon>Comamonadaceae</taxon>
        <taxon>Ramlibacter</taxon>
    </lineage>
</organism>
<dbReference type="Gene3D" id="3.40.50.1820">
    <property type="entry name" value="alpha/beta hydrolase"/>
    <property type="match status" value="1"/>
</dbReference>
<dbReference type="Pfam" id="PF02129">
    <property type="entry name" value="Peptidase_S15"/>
    <property type="match status" value="1"/>
</dbReference>
<dbReference type="PANTHER" id="PTHR43056:SF10">
    <property type="entry name" value="COCE_NOND FAMILY, PUTATIVE (AFU_ORTHOLOGUE AFUA_7G00600)-RELATED"/>
    <property type="match status" value="1"/>
</dbReference>
<dbReference type="EMBL" id="JAEQNA010000001">
    <property type="protein sequence ID" value="MBL0419194.1"/>
    <property type="molecule type" value="Genomic_DNA"/>
</dbReference>
<reference evidence="3" key="1">
    <citation type="submission" date="2021-01" db="EMBL/GenBank/DDBJ databases">
        <title>Ramlibacter sp. strain AW1 16S ribosomal RNA gene Genome sequencing and assembly.</title>
        <authorList>
            <person name="Kang M."/>
        </authorList>
    </citation>
    <scope>NUCLEOTIDE SEQUENCE</scope>
    <source>
        <strain evidence="3">AW1</strain>
    </source>
</reference>
<dbReference type="GO" id="GO:0008239">
    <property type="term" value="F:dipeptidyl-peptidase activity"/>
    <property type="evidence" value="ECO:0007669"/>
    <property type="project" value="InterPro"/>
</dbReference>
<keyword evidence="1 3" id="KW-0378">Hydrolase</keyword>
<dbReference type="SUPFAM" id="SSF53474">
    <property type="entry name" value="alpha/beta-Hydrolases"/>
    <property type="match status" value="1"/>
</dbReference>
<dbReference type="Proteomes" id="UP000613011">
    <property type="component" value="Unassembled WGS sequence"/>
</dbReference>
<dbReference type="NCBIfam" id="TIGR00976">
    <property type="entry name" value="CocE_NonD"/>
    <property type="match status" value="2"/>
</dbReference>
<dbReference type="InterPro" id="IPR050585">
    <property type="entry name" value="Xaa-Pro_dipeptidyl-ppase/CocE"/>
</dbReference>
<keyword evidence="4" id="KW-1185">Reference proteome</keyword>
<protein>
    <submittedName>
        <fullName evidence="3">CocE/NonD family hydrolase</fullName>
    </submittedName>
</protein>
<proteinExistence type="predicted"/>
<evidence type="ECO:0000256" key="1">
    <source>
        <dbReference type="ARBA" id="ARBA00022801"/>
    </source>
</evidence>
<dbReference type="Gene3D" id="2.60.120.260">
    <property type="entry name" value="Galactose-binding domain-like"/>
    <property type="match status" value="1"/>
</dbReference>
<accession>A0A937D095</accession>
<dbReference type="PANTHER" id="PTHR43056">
    <property type="entry name" value="PEPTIDASE S9 PROLYL OLIGOPEPTIDASE"/>
    <property type="match status" value="1"/>
</dbReference>
<evidence type="ECO:0000313" key="3">
    <source>
        <dbReference type="EMBL" id="MBL0419194.1"/>
    </source>
</evidence>
<evidence type="ECO:0000259" key="2">
    <source>
        <dbReference type="SMART" id="SM00939"/>
    </source>
</evidence>
<dbReference type="SMART" id="SM00939">
    <property type="entry name" value="PepX_C"/>
    <property type="match status" value="1"/>
</dbReference>
<dbReference type="AlphaFoldDB" id="A0A937D095"/>
<dbReference type="SUPFAM" id="SSF49785">
    <property type="entry name" value="Galactose-binding domain-like"/>
    <property type="match status" value="1"/>
</dbReference>